<evidence type="ECO:0000313" key="3">
    <source>
        <dbReference type="EMBL" id="MBX7483515.1"/>
    </source>
</evidence>
<dbReference type="RefSeq" id="WP_221559373.1">
    <property type="nucleotide sequence ID" value="NZ_JAIGNO010000010.1"/>
</dbReference>
<evidence type="ECO:0000256" key="1">
    <source>
        <dbReference type="ARBA" id="ARBA00023002"/>
    </source>
</evidence>
<dbReference type="Proteomes" id="UP000755104">
    <property type="component" value="Unassembled WGS sequence"/>
</dbReference>
<organism evidence="3 4">
    <name type="scientific">Qipengyuania qiaonensis</name>
    <dbReference type="NCBI Taxonomy" id="2867240"/>
    <lineage>
        <taxon>Bacteria</taxon>
        <taxon>Pseudomonadati</taxon>
        <taxon>Pseudomonadota</taxon>
        <taxon>Alphaproteobacteria</taxon>
        <taxon>Sphingomonadales</taxon>
        <taxon>Erythrobacteraceae</taxon>
        <taxon>Qipengyuania</taxon>
    </lineage>
</organism>
<dbReference type="Gene3D" id="3.90.180.10">
    <property type="entry name" value="Medium-chain alcohol dehydrogenases, catalytic domain"/>
    <property type="match status" value="2"/>
</dbReference>
<comment type="caution">
    <text evidence="3">The sequence shown here is derived from an EMBL/GenBank/DDBJ whole genome shotgun (WGS) entry which is preliminary data.</text>
</comment>
<dbReference type="CDD" id="cd08255">
    <property type="entry name" value="2-desacetyl-2-hydroxyethyl_bacteriochlorophyllide_like"/>
    <property type="match status" value="1"/>
</dbReference>
<keyword evidence="1" id="KW-0560">Oxidoreductase</keyword>
<sequence length="311" mass="33463">MESIAVTLEAPRRLALKTLDLRPLGPSDVLVEIRWSGISSGTEKLLWSGEMPSFPGMGYPLVPGYESIGRIVDAGDEARGRVGDWVFVPGADCYTEARGLFGGTAQRVIVPSARALPVSEELGEQGVLYALAATALHALKGGELPELIVGHGVLGRLLARMTIASGGSAPVVWDNRAHRRTGGRGYEVVAPKDDDRRDYRTIIDASGSSDVMDILMSRLGRKGEIVLAGFYANRISFAFPPAFQSEARIRVAAEWQPDDLASTRAMIEAGELDLSGLISDVEPASRAEAAYPTAFQAQDCLKMVLDWSEYA</sequence>
<dbReference type="PANTHER" id="PTHR43189:SF1">
    <property type="entry name" value="ZINC-TYPE ALCOHOL DEHYDROGENASE-LIKE PROTEIN C1198.01"/>
    <property type="match status" value="1"/>
</dbReference>
<dbReference type="InterPro" id="IPR013154">
    <property type="entry name" value="ADH-like_N"/>
</dbReference>
<gene>
    <name evidence="3" type="primary">bchC</name>
    <name evidence="3" type="ORF">K3174_13350</name>
</gene>
<name>A0ABS7J878_9SPHN</name>
<accession>A0ABS7J878</accession>
<dbReference type="PANTHER" id="PTHR43189">
    <property type="entry name" value="ZINC-TYPE ALCOHOL DEHYDROGENASE-LIKE PROTEIN C1198.01-RELATED"/>
    <property type="match status" value="1"/>
</dbReference>
<dbReference type="Gene3D" id="3.40.50.720">
    <property type="entry name" value="NAD(P)-binding Rossmann-like Domain"/>
    <property type="match status" value="1"/>
</dbReference>
<dbReference type="SUPFAM" id="SSF50129">
    <property type="entry name" value="GroES-like"/>
    <property type="match status" value="1"/>
</dbReference>
<reference evidence="3 4" key="1">
    <citation type="submission" date="2021-08" db="EMBL/GenBank/DDBJ databases">
        <title>Comparative Genomics Analysis of the Genus Qipengyuania Reveals Extensive Genetic Diversity and Metabolic Versatility, Including the Description of Fifteen Novel Species.</title>
        <authorList>
            <person name="Liu Y."/>
        </authorList>
    </citation>
    <scope>NUCLEOTIDE SEQUENCE [LARGE SCALE GENOMIC DNA]</scope>
    <source>
        <strain evidence="3 4">6D47A</strain>
    </source>
</reference>
<dbReference type="EMBL" id="JAIGNO010000010">
    <property type="protein sequence ID" value="MBX7483515.1"/>
    <property type="molecule type" value="Genomic_DNA"/>
</dbReference>
<evidence type="ECO:0000313" key="4">
    <source>
        <dbReference type="Proteomes" id="UP000755104"/>
    </source>
</evidence>
<dbReference type="Pfam" id="PF08240">
    <property type="entry name" value="ADH_N"/>
    <property type="match status" value="1"/>
</dbReference>
<protein>
    <submittedName>
        <fullName evidence="3">Chlorophyll synthesis pathway protein BchC</fullName>
    </submittedName>
</protein>
<dbReference type="InterPro" id="IPR011032">
    <property type="entry name" value="GroES-like_sf"/>
</dbReference>
<proteinExistence type="predicted"/>
<keyword evidence="4" id="KW-1185">Reference proteome</keyword>
<dbReference type="SUPFAM" id="SSF51735">
    <property type="entry name" value="NAD(P)-binding Rossmann-fold domains"/>
    <property type="match status" value="1"/>
</dbReference>
<dbReference type="InterPro" id="IPR036291">
    <property type="entry name" value="NAD(P)-bd_dom_sf"/>
</dbReference>
<dbReference type="InterPro" id="IPR005903">
    <property type="entry name" value="BchC"/>
</dbReference>
<evidence type="ECO:0000259" key="2">
    <source>
        <dbReference type="Pfam" id="PF08240"/>
    </source>
</evidence>
<feature type="domain" description="Alcohol dehydrogenase-like N-terminal" evidence="2">
    <location>
        <begin position="25"/>
        <end position="119"/>
    </location>
</feature>
<dbReference type="NCBIfam" id="TIGR01202">
    <property type="entry name" value="bchC"/>
    <property type="match status" value="1"/>
</dbReference>